<evidence type="ECO:0000256" key="2">
    <source>
        <dbReference type="ARBA" id="ARBA00004123"/>
    </source>
</evidence>
<accession>A0A1M2W4Z4</accession>
<evidence type="ECO:0000256" key="5">
    <source>
        <dbReference type="ARBA" id="ARBA00012784"/>
    </source>
</evidence>
<evidence type="ECO:0000256" key="14">
    <source>
        <dbReference type="ARBA" id="ARBA00023306"/>
    </source>
</evidence>
<dbReference type="InterPro" id="IPR011989">
    <property type="entry name" value="ARM-like"/>
</dbReference>
<dbReference type="EC" id="3.5.4.4" evidence="5"/>
<keyword evidence="14" id="KW-0131">Cell cycle</keyword>
<dbReference type="PANTHER" id="PTHR14222">
    <property type="entry name" value="CONDENSIN"/>
    <property type="match status" value="1"/>
</dbReference>
<dbReference type="InterPro" id="IPR032682">
    <property type="entry name" value="Cnd1_C"/>
</dbReference>
<comment type="catalytic activity">
    <reaction evidence="15">
        <text>adenosine + H2O + H(+) = inosine + NH4(+)</text>
        <dbReference type="Rhea" id="RHEA:24408"/>
        <dbReference type="ChEBI" id="CHEBI:15377"/>
        <dbReference type="ChEBI" id="CHEBI:15378"/>
        <dbReference type="ChEBI" id="CHEBI:16335"/>
        <dbReference type="ChEBI" id="CHEBI:17596"/>
        <dbReference type="ChEBI" id="CHEBI:28938"/>
        <dbReference type="EC" id="3.5.4.4"/>
    </reaction>
</comment>
<dbReference type="GO" id="GO:0051301">
    <property type="term" value="P:cell division"/>
    <property type="evidence" value="ECO:0007669"/>
    <property type="project" value="UniProtKB-KW"/>
</dbReference>
<dbReference type="GO" id="GO:0019239">
    <property type="term" value="F:deaminase activity"/>
    <property type="evidence" value="ECO:0007669"/>
    <property type="project" value="InterPro"/>
</dbReference>
<keyword evidence="6" id="KW-0964">Secreted</keyword>
<evidence type="ECO:0000313" key="20">
    <source>
        <dbReference type="Proteomes" id="UP000184267"/>
    </source>
</evidence>
<evidence type="ECO:0000259" key="18">
    <source>
        <dbReference type="Pfam" id="PF12717"/>
    </source>
</evidence>
<dbReference type="STRING" id="154538.A0A1M2W4Z4"/>
<feature type="compositionally biased region" description="Low complexity" evidence="16">
    <location>
        <begin position="707"/>
        <end position="724"/>
    </location>
</feature>
<comment type="caution">
    <text evidence="19">The sequence shown here is derived from an EMBL/GenBank/DDBJ whole genome shotgun (WGS) entry which is preliminary data.</text>
</comment>
<dbReference type="InterPro" id="IPR016024">
    <property type="entry name" value="ARM-type_fold"/>
</dbReference>
<keyword evidence="13" id="KW-0539">Nucleus</keyword>
<dbReference type="GO" id="GO:0005634">
    <property type="term" value="C:nucleus"/>
    <property type="evidence" value="ECO:0007669"/>
    <property type="project" value="UniProtKB-SubCell"/>
</dbReference>
<dbReference type="GO" id="GO:0007076">
    <property type="term" value="P:mitotic chromosome condensation"/>
    <property type="evidence" value="ECO:0007669"/>
    <property type="project" value="InterPro"/>
</dbReference>
<dbReference type="GO" id="GO:0042393">
    <property type="term" value="F:histone binding"/>
    <property type="evidence" value="ECO:0007669"/>
    <property type="project" value="TreeGrafter"/>
</dbReference>
<dbReference type="Proteomes" id="UP000184267">
    <property type="component" value="Unassembled WGS sequence"/>
</dbReference>
<dbReference type="Gene3D" id="1.25.10.10">
    <property type="entry name" value="Leucine-rich Repeat Variant"/>
    <property type="match status" value="2"/>
</dbReference>
<dbReference type="GO" id="GO:0005576">
    <property type="term" value="C:extracellular region"/>
    <property type="evidence" value="ECO:0007669"/>
    <property type="project" value="UniProtKB-SubCell"/>
</dbReference>
<dbReference type="InterPro" id="IPR001365">
    <property type="entry name" value="A_deaminase_dom"/>
</dbReference>
<evidence type="ECO:0000256" key="13">
    <source>
        <dbReference type="ARBA" id="ARBA00023242"/>
    </source>
</evidence>
<feature type="region of interest" description="Disordered" evidence="16">
    <location>
        <begin position="270"/>
        <end position="354"/>
    </location>
</feature>
<dbReference type="Pfam" id="PF00962">
    <property type="entry name" value="A_deaminase"/>
    <property type="match status" value="1"/>
</dbReference>
<dbReference type="EMBL" id="MNAD01000217">
    <property type="protein sequence ID" value="OJT14929.1"/>
    <property type="molecule type" value="Genomic_DNA"/>
</dbReference>
<feature type="region of interest" description="Disordered" evidence="16">
    <location>
        <begin position="675"/>
        <end position="724"/>
    </location>
</feature>
<dbReference type="FunFam" id="3.20.20.140:FF:000017">
    <property type="entry name" value="Adenosine deaminase 2"/>
    <property type="match status" value="1"/>
</dbReference>
<keyword evidence="20" id="KW-1185">Reference proteome</keyword>
<feature type="domain" description="Condensin complex subunit 1 C-terminal" evidence="18">
    <location>
        <begin position="876"/>
        <end position="1036"/>
    </location>
</feature>
<evidence type="ECO:0000256" key="1">
    <source>
        <dbReference type="ARBA" id="ARBA00001947"/>
    </source>
</evidence>
<dbReference type="InterPro" id="IPR032466">
    <property type="entry name" value="Metal_Hydrolase"/>
</dbReference>
<dbReference type="GO" id="GO:0046872">
    <property type="term" value="F:metal ion binding"/>
    <property type="evidence" value="ECO:0007669"/>
    <property type="project" value="UniProtKB-KW"/>
</dbReference>
<dbReference type="PANTHER" id="PTHR14222:SF2">
    <property type="entry name" value="CONDENSIN COMPLEX SUBUNIT 1"/>
    <property type="match status" value="1"/>
</dbReference>
<feature type="compositionally biased region" description="Basic residues" evidence="16">
    <location>
        <begin position="345"/>
        <end position="354"/>
    </location>
</feature>
<feature type="domain" description="Adenosine deaminase" evidence="17">
    <location>
        <begin position="1369"/>
        <end position="1672"/>
    </location>
</feature>
<feature type="compositionally biased region" description="Acidic residues" evidence="16">
    <location>
        <begin position="280"/>
        <end position="310"/>
    </location>
</feature>
<evidence type="ECO:0000256" key="10">
    <source>
        <dbReference type="ARBA" id="ARBA00022776"/>
    </source>
</evidence>
<dbReference type="GO" id="GO:0000796">
    <property type="term" value="C:condensin complex"/>
    <property type="evidence" value="ECO:0007669"/>
    <property type="project" value="TreeGrafter"/>
</dbReference>
<comment type="cofactor">
    <cofactor evidence="1">
        <name>Zn(2+)</name>
        <dbReference type="ChEBI" id="CHEBI:29105"/>
    </cofactor>
</comment>
<keyword evidence="9" id="KW-0732">Signal</keyword>
<dbReference type="OMA" id="QEMEVAY"/>
<dbReference type="InterPro" id="IPR026971">
    <property type="entry name" value="CND1/NCAPD3"/>
</dbReference>
<comment type="similarity">
    <text evidence="4">Belongs to the metallo-dependent hydrolases superfamily. Adenosine and AMP deaminases family. ADGF subfamily.</text>
</comment>
<reference evidence="19 20" key="1">
    <citation type="submission" date="2016-10" db="EMBL/GenBank/DDBJ databases">
        <title>Genome sequence of the basidiomycete white-rot fungus Trametes pubescens.</title>
        <authorList>
            <person name="Makela M.R."/>
            <person name="Granchi Z."/>
            <person name="Peng M."/>
            <person name="De Vries R.P."/>
            <person name="Grigoriev I."/>
            <person name="Riley R."/>
            <person name="Hilden K."/>
        </authorList>
    </citation>
    <scope>NUCLEOTIDE SEQUENCE [LARGE SCALE GENOMIC DNA]</scope>
    <source>
        <strain evidence="19 20">FBCC735</strain>
    </source>
</reference>
<gene>
    <name evidence="19" type="ORF">TRAPUB_8499</name>
</gene>
<evidence type="ECO:0000256" key="9">
    <source>
        <dbReference type="ARBA" id="ARBA00022729"/>
    </source>
</evidence>
<evidence type="ECO:0000256" key="4">
    <source>
        <dbReference type="ARBA" id="ARBA00006083"/>
    </source>
</evidence>
<keyword evidence="7" id="KW-0132">Cell division</keyword>
<feature type="compositionally biased region" description="Acidic residues" evidence="16">
    <location>
        <begin position="324"/>
        <end position="340"/>
    </location>
</feature>
<keyword evidence="12" id="KW-0226">DNA condensation</keyword>
<dbReference type="Pfam" id="PF12717">
    <property type="entry name" value="Cnd1"/>
    <property type="match status" value="1"/>
</dbReference>
<organism evidence="19 20">
    <name type="scientific">Trametes pubescens</name>
    <name type="common">White-rot fungus</name>
    <dbReference type="NCBI Taxonomy" id="154538"/>
    <lineage>
        <taxon>Eukaryota</taxon>
        <taxon>Fungi</taxon>
        <taxon>Dikarya</taxon>
        <taxon>Basidiomycota</taxon>
        <taxon>Agaricomycotina</taxon>
        <taxon>Agaricomycetes</taxon>
        <taxon>Polyporales</taxon>
        <taxon>Polyporaceae</taxon>
        <taxon>Trametes</taxon>
    </lineage>
</organism>
<dbReference type="SUPFAM" id="SSF48371">
    <property type="entry name" value="ARM repeat"/>
    <property type="match status" value="1"/>
</dbReference>
<evidence type="ECO:0000256" key="15">
    <source>
        <dbReference type="ARBA" id="ARBA00047764"/>
    </source>
</evidence>
<proteinExistence type="inferred from homology"/>
<dbReference type="SUPFAM" id="SSF51556">
    <property type="entry name" value="Metallo-dependent hydrolases"/>
    <property type="match status" value="1"/>
</dbReference>
<evidence type="ECO:0000256" key="3">
    <source>
        <dbReference type="ARBA" id="ARBA00004613"/>
    </source>
</evidence>
<keyword evidence="8" id="KW-0479">Metal-binding</keyword>
<evidence type="ECO:0000256" key="16">
    <source>
        <dbReference type="SAM" id="MobiDB-lite"/>
    </source>
</evidence>
<evidence type="ECO:0000259" key="17">
    <source>
        <dbReference type="Pfam" id="PF00962"/>
    </source>
</evidence>
<evidence type="ECO:0000313" key="19">
    <source>
        <dbReference type="EMBL" id="OJT14929.1"/>
    </source>
</evidence>
<protein>
    <recommendedName>
        <fullName evidence="5">adenosine deaminase</fullName>
        <ecNumber evidence="5">3.5.4.4</ecNumber>
    </recommendedName>
</protein>
<feature type="compositionally biased region" description="Basic and acidic residues" evidence="16">
    <location>
        <begin position="270"/>
        <end position="279"/>
    </location>
</feature>
<sequence length="1701" mass="192342">MKSVEIRRGVYKAICLAVKHQGHALAAQISIMQSLQYYEHLSEPMAECLNILARDFDHPQLGDDILREIAGKSFSAQDTKGPRAFSRFLVRYAELAPRQVLKQLSLLIAHLDSESYPMRMALVEVIGGIIRELSDSPENEGLGAIGAAAAAGIGLAGGDRAKQLKQINGLYDLLLERTLDLSSYVRVKVLSTLARLCDSGGNKFPQQRLTMSRAAVDALEDKASGVRKAAVSLLVRLILTHPYGMYGGFLSETEWKERYEQEAGVLAKMEGEVGKAVDREEGEDGSQADEDEEDEGLGDEDEEEGEEDEEGEKKKRRKKRRNDDEMDVDGEEDDEDEPMSDDAPKKRKKKKKRKSELDLAALANEAAALGELNENQHLQAKLTKRFCLDALEFIRTVEEGMKTVQKLLASTNKLEVLEAMEFFRVTYEYKFDAAEAGIKKMLHLIWSKDNNATSEDGRELKSVRSRLLECYRTMYFEPIQNLEPKAQINRIAKNMIEMTYEATLAELTSLEEMLRQLMEEGHIHEDVVAKLWQVYSSERPLPRAQRRGGVIILGMLALAKRSVVADRVETLVKVGLGERGKSDLTLARYTCVALQRLNGSAKKVKGSLLDKSLRIDMDNPLFRKLQEAIERPCRTKEWFPMAEQAINTVYALGERPDVLCSNLIKNLSRRIFNKKPLANSQSQGSQLDKDPDAMDEDEERENVDPDATQQSSPTKSAASQSSASKDTGDAFELSQLLFIVGHVAIKQIVFLELVEREWKRQKHEKELAAKIGGTSAQDKKEQEELDQVAGNAEDEIGERIAAMREHELLYGSQSLLATFGPMLVHICGSPHKFKNRTLRMAATLAFSKFLCVSSQFCEQHHRLLFKILETSKDPSIRSNIVIALGDVAVSFSSIIDESNDELYTGLRDPDMVVKKNTLMVLTHLILNGMVKVKGQMGEMAKCVEDEDERISDLAKLFFAELSTKDNAIYNNLPDVISHLSVGAHAIDEDTFQSTMKYIFTFIEKEKQAENIVEKLCQRFRLSDESRQWRDIAFCLSLLPFKSERSVKKLIEGLQFYRDKLHEETVYARFQEILTKARSNKSANKPDAELNEFESILEENRRQGAEDQDFEKRVEGRKAIAKKRATRRTKELDAGTVDRWMLKSDDWTRYIEIRQPKKSDEIRRSELIAQDRALRPDHAFAKALSADEQRANQILRSIRTSEDRSVWNGKLPVKHIHGPQQMFPGMEFLTAFQHPQQGKNIDRNVPQVAHLSQMPKGGLLHAHLDATVRADVLLRLALEQPAMHVRMPSTSLSASTLKTVLPEFRALPKDQGTTTVSITDAAYAANTWVPIQNARGNFGAELGGPNGFDRWVIDALMIDPSEAYGTHNTTAKIWEKFQSTFSVSGGLIRFVPIWTQYVREFLLSSVEDGISYVEPRILFRFKYMVGEDGEENVPHRVWFQIYERVLNEVKEELKRQGREDEFVGSKIIYSTLRNVTCEELEWYLEDCLALKQEFPHLVAGFDLVGHEDSLKPLICYAEPLLKFMERQKELGVHIPFIFHAGETIGDGGVADMNLYDAILMGTKRIGHGFSIAKHPRLMEICREKGICIEICPISNEVLRLTGSMPMHPLPAILNHGVHVALCSDDPSVFGNMGLSFDFFQVFVASEVNTIATLREFVWDSIRFSSLDETEKQHAFAALERRWTVFVKYVLDTYGKSFGPASQ</sequence>
<comment type="subcellular location">
    <subcellularLocation>
        <location evidence="2">Nucleus</location>
    </subcellularLocation>
    <subcellularLocation>
        <location evidence="3">Secreted</location>
    </subcellularLocation>
</comment>
<keyword evidence="11" id="KW-0378">Hydrolase</keyword>
<evidence type="ECO:0000256" key="8">
    <source>
        <dbReference type="ARBA" id="ARBA00022723"/>
    </source>
</evidence>
<keyword evidence="10" id="KW-0498">Mitosis</keyword>
<evidence type="ECO:0000256" key="11">
    <source>
        <dbReference type="ARBA" id="ARBA00022801"/>
    </source>
</evidence>
<evidence type="ECO:0000256" key="6">
    <source>
        <dbReference type="ARBA" id="ARBA00022525"/>
    </source>
</evidence>
<name>A0A1M2W4Z4_TRAPU</name>
<evidence type="ECO:0000256" key="12">
    <source>
        <dbReference type="ARBA" id="ARBA00023067"/>
    </source>
</evidence>
<dbReference type="GO" id="GO:0000779">
    <property type="term" value="C:condensed chromosome, centromeric region"/>
    <property type="evidence" value="ECO:0007669"/>
    <property type="project" value="TreeGrafter"/>
</dbReference>
<dbReference type="GO" id="GO:0010032">
    <property type="term" value="P:meiotic chromosome condensation"/>
    <property type="evidence" value="ECO:0007669"/>
    <property type="project" value="TreeGrafter"/>
</dbReference>
<evidence type="ECO:0000256" key="7">
    <source>
        <dbReference type="ARBA" id="ARBA00022618"/>
    </source>
</evidence>
<dbReference type="OrthoDB" id="436262at2759"/>
<dbReference type="Gene3D" id="3.20.20.140">
    <property type="entry name" value="Metal-dependent hydrolases"/>
    <property type="match status" value="1"/>
</dbReference>